<dbReference type="AlphaFoldDB" id="A0A364REY1"/>
<reference evidence="3 4" key="2">
    <citation type="submission" date="2018-07" db="EMBL/GenBank/DDBJ databases">
        <title>Pontibacter sp. 2b14 genomic sequence and assembly.</title>
        <authorList>
            <person name="Du Z.-J."/>
        </authorList>
    </citation>
    <scope>NUCLEOTIDE SEQUENCE [LARGE SCALE GENOMIC DNA]</scope>
    <source>
        <strain evidence="3 4">2b14</strain>
    </source>
</reference>
<dbReference type="NCBIfam" id="TIGR04183">
    <property type="entry name" value="Por_Secre_tail"/>
    <property type="match status" value="1"/>
</dbReference>
<dbReference type="Gene3D" id="2.60.40.10">
    <property type="entry name" value="Immunoglobulins"/>
    <property type="match status" value="1"/>
</dbReference>
<dbReference type="Proteomes" id="UP000251692">
    <property type="component" value="Unassembled WGS sequence"/>
</dbReference>
<gene>
    <name evidence="3" type="ORF">DP923_06300</name>
</gene>
<dbReference type="OrthoDB" id="864963at2"/>
<dbReference type="InterPro" id="IPR013783">
    <property type="entry name" value="Ig-like_fold"/>
</dbReference>
<feature type="domain" description="Secretion system C-terminal sorting" evidence="2">
    <location>
        <begin position="413"/>
        <end position="483"/>
    </location>
</feature>
<comment type="caution">
    <text evidence="3">The sequence shown here is derived from an EMBL/GenBank/DDBJ whole genome shotgun (WGS) entry which is preliminary data.</text>
</comment>
<name>A0A364REY1_9BACT</name>
<evidence type="ECO:0000256" key="1">
    <source>
        <dbReference type="SAM" id="SignalP"/>
    </source>
</evidence>
<evidence type="ECO:0000259" key="2">
    <source>
        <dbReference type="Pfam" id="PF18962"/>
    </source>
</evidence>
<feature type="signal peptide" evidence="1">
    <location>
        <begin position="1"/>
        <end position="26"/>
    </location>
</feature>
<keyword evidence="1" id="KW-0732">Signal</keyword>
<dbReference type="EMBL" id="QMDV01000002">
    <property type="protein sequence ID" value="RAU82861.1"/>
    <property type="molecule type" value="Genomic_DNA"/>
</dbReference>
<dbReference type="RefSeq" id="WP_112305010.1">
    <property type="nucleotide sequence ID" value="NZ_QMDV01000002.1"/>
</dbReference>
<feature type="chain" id="PRO_5016951226" description="Secretion system C-terminal sorting domain-containing protein" evidence="1">
    <location>
        <begin position="27"/>
        <end position="487"/>
    </location>
</feature>
<accession>A0A364REY1</accession>
<evidence type="ECO:0000313" key="3">
    <source>
        <dbReference type="EMBL" id="RAU82861.1"/>
    </source>
</evidence>
<proteinExistence type="predicted"/>
<evidence type="ECO:0000313" key="4">
    <source>
        <dbReference type="Proteomes" id="UP000251692"/>
    </source>
</evidence>
<dbReference type="InterPro" id="IPR026444">
    <property type="entry name" value="Secre_tail"/>
</dbReference>
<protein>
    <recommendedName>
        <fullName evidence="2">Secretion system C-terminal sorting domain-containing protein</fullName>
    </recommendedName>
</protein>
<organism evidence="3 4">
    <name type="scientific">Pontibacter arcticus</name>
    <dbReference type="NCBI Taxonomy" id="2080288"/>
    <lineage>
        <taxon>Bacteria</taxon>
        <taxon>Pseudomonadati</taxon>
        <taxon>Bacteroidota</taxon>
        <taxon>Cytophagia</taxon>
        <taxon>Cytophagales</taxon>
        <taxon>Hymenobacteraceae</taxon>
        <taxon>Pontibacter</taxon>
    </lineage>
</organism>
<dbReference type="Pfam" id="PF18962">
    <property type="entry name" value="Por_Secre_tail"/>
    <property type="match status" value="1"/>
</dbReference>
<reference evidence="3 4" key="1">
    <citation type="submission" date="2018-06" db="EMBL/GenBank/DDBJ databases">
        <authorList>
            <person name="Liu Z.-W."/>
        </authorList>
    </citation>
    <scope>NUCLEOTIDE SEQUENCE [LARGE SCALE GENOMIC DNA]</scope>
    <source>
        <strain evidence="3 4">2b14</strain>
    </source>
</reference>
<sequence length="487" mass="52651">MRFLREMKAALLFAVCLGWLASEGQAQGITNNGASIFVSGGAVLTVKGSFVNSVSGAAVPSVENNGTIQVSENWQFNSPALYTGSGTLELNGTSVQQISGTAVHNLQVNNSAGATHFDNLTVTGNLTFTNGSLMAVAGKTLTLEGSITENIDRLYKGELTKVMPISPAITSQHFGNIGVILQNPNGGDWGEVTISRRTGALGTIANPNNPTIQGIERHWDIASEFTPTGKNIDLTLSWLTSENNGLTFPGNMAQVWKSEDKGATWLAVGSLAPINLSQDGNLQSVTVQTRSSAMWTVSDASSPLPVTWLHFNGKATDKGNELSWSTASEKDTESFFVERAVNGRDFQSVAEVAAAGNSSIQLHYRYTDSALPVQGHTLYYRLRQVDLDEKFAYSKVIAVNREDKTDGLKISFFPNPFSKKLTVSVNKPMETARFRLYNLQGKDLYHKQLEVRDGNVVLDGLSDLAVGLYLLEITAEGTTKVFKVLKE</sequence>
<keyword evidence="4" id="KW-1185">Reference proteome</keyword>